<evidence type="ECO:0000256" key="1">
    <source>
        <dbReference type="SAM" id="Phobius"/>
    </source>
</evidence>
<evidence type="ECO:0000256" key="2">
    <source>
        <dbReference type="SAM" id="SignalP"/>
    </source>
</evidence>
<keyword evidence="1" id="KW-1133">Transmembrane helix</keyword>
<gene>
    <name evidence="4" type="ORF">H9702_03540</name>
</gene>
<dbReference type="InterPro" id="IPR022038">
    <property type="entry name" value="Ig-like_bact"/>
</dbReference>
<proteinExistence type="predicted"/>
<comment type="caution">
    <text evidence="4">The sequence shown here is derived from an EMBL/GenBank/DDBJ whole genome shotgun (WGS) entry which is preliminary data.</text>
</comment>
<evidence type="ECO:0000313" key="4">
    <source>
        <dbReference type="EMBL" id="HJC36188.1"/>
    </source>
</evidence>
<keyword evidence="2" id="KW-0732">Signal</keyword>
<feature type="chain" id="PRO_5039394883" evidence="2">
    <location>
        <begin position="25"/>
        <end position="684"/>
    </location>
</feature>
<keyword evidence="1" id="KW-0472">Membrane</keyword>
<dbReference type="Proteomes" id="UP000823896">
    <property type="component" value="Unassembled WGS sequence"/>
</dbReference>
<feature type="signal peptide" evidence="2">
    <location>
        <begin position="1"/>
        <end position="24"/>
    </location>
</feature>
<organism evidence="4 5">
    <name type="scientific">Candidatus Merdibacter merdavium</name>
    <dbReference type="NCBI Taxonomy" id="2838692"/>
    <lineage>
        <taxon>Bacteria</taxon>
        <taxon>Bacillati</taxon>
        <taxon>Bacillota</taxon>
        <taxon>Erysipelotrichia</taxon>
        <taxon>Erysipelotrichales</taxon>
        <taxon>Erysipelotrichaceae</taxon>
        <taxon>Merdibacter</taxon>
    </lineage>
</organism>
<name>A0A9D2NRN0_9FIRM</name>
<feature type="domain" description="Ig-like" evidence="3">
    <location>
        <begin position="404"/>
        <end position="462"/>
    </location>
</feature>
<evidence type="ECO:0000313" key="5">
    <source>
        <dbReference type="Proteomes" id="UP000823896"/>
    </source>
</evidence>
<dbReference type="Pfam" id="PF12245">
    <property type="entry name" value="Big_3_2"/>
    <property type="match status" value="2"/>
</dbReference>
<feature type="transmembrane region" description="Helical" evidence="1">
    <location>
        <begin position="653"/>
        <end position="673"/>
    </location>
</feature>
<reference evidence="4" key="1">
    <citation type="journal article" date="2021" name="PeerJ">
        <title>Extensive microbial diversity within the chicken gut microbiome revealed by metagenomics and culture.</title>
        <authorList>
            <person name="Gilroy R."/>
            <person name="Ravi A."/>
            <person name="Getino M."/>
            <person name="Pursley I."/>
            <person name="Horton D.L."/>
            <person name="Alikhan N.F."/>
            <person name="Baker D."/>
            <person name="Gharbi K."/>
            <person name="Hall N."/>
            <person name="Watson M."/>
            <person name="Adriaenssens E.M."/>
            <person name="Foster-Nyarko E."/>
            <person name="Jarju S."/>
            <person name="Secka A."/>
            <person name="Antonio M."/>
            <person name="Oren A."/>
            <person name="Chaudhuri R.R."/>
            <person name="La Ragione R."/>
            <person name="Hildebrand F."/>
            <person name="Pallen M.J."/>
        </authorList>
    </citation>
    <scope>NUCLEOTIDE SEQUENCE</scope>
    <source>
        <strain evidence="4">CHK187-11901</strain>
    </source>
</reference>
<accession>A0A9D2NRN0</accession>
<keyword evidence="1" id="KW-0812">Transmembrane</keyword>
<dbReference type="AlphaFoldDB" id="A0A9D2NRN0"/>
<reference evidence="4" key="2">
    <citation type="submission" date="2021-04" db="EMBL/GenBank/DDBJ databases">
        <authorList>
            <person name="Gilroy R."/>
        </authorList>
    </citation>
    <scope>NUCLEOTIDE SEQUENCE</scope>
    <source>
        <strain evidence="4">CHK187-11901</strain>
    </source>
</reference>
<feature type="domain" description="Ig-like" evidence="3">
    <location>
        <begin position="260"/>
        <end position="283"/>
    </location>
</feature>
<evidence type="ECO:0000259" key="3">
    <source>
        <dbReference type="Pfam" id="PF12245"/>
    </source>
</evidence>
<protein>
    <submittedName>
        <fullName evidence="4">Ig-like domain repeat protein</fullName>
    </submittedName>
</protein>
<sequence>MRYQLGKGILALVLLMGQCSPAAANESVPLQILQVRLHTSQGEWHNSEWSDEAVTVTVRANASAVRLGCTREGTLPQRWDDELTLTEGGDWYLFARDELGRISEPFLLSDLMIDLEAPAYDMDHLIVETDWKAQTGSFRRDLEQDERSGIVKVRMHRGDARWQEVGEETLYFQGNEIITFQAEDQAGNVSEQELQLISVDEQAPDIHVTLAQPKLSASAQTVEIDLQEEHLKMAEAVLEKDGQTETFNLKQGMTTLSVSEEGEYRLKVKAFDQAGNVSEQEHCFAIDVSAPSIFVSQTKDELLPGPARLQIKVREPHFIASGASLTGSYAQQELEWKEKDGWHVAELCVKEEGIHAGSLLIHDAAGNAAICALPSLVIDTQAPDIALTMTTAMQALVTEEHPDLDSIQLTLTDSRQKTKALQPQVSQANETLLLHTDALRLPDDRYTLRLSMQDQAGNRSEQTLAFQVNRHGSQFSLSEEPFVIQERNVSQVDDAQVILRRNDTVKRLEKGKDYAVRHALREWNEYEYVLDPALFQEDGVYSVSVMSTDEAGNHNRSAQQLPLRFRVDETPPDIRLLNVIDDTELQLRITDASDLRSLRIMAGDERCSWHVQDGIYHVRLPGHSAQISVAAEDDSGNKTQVMIDIPAPKTEKAFSLLMIPCVLIVMAALAFFVKKSKNQLSFPE</sequence>
<dbReference type="EMBL" id="DWWM01000023">
    <property type="protein sequence ID" value="HJC36188.1"/>
    <property type="molecule type" value="Genomic_DNA"/>
</dbReference>